<dbReference type="PANTHER" id="PTHR33735">
    <property type="entry name" value="EXPRESSED PROTEIN"/>
    <property type="match status" value="1"/>
</dbReference>
<dbReference type="AlphaFoldDB" id="A0A5B6YIX7"/>
<keyword evidence="1" id="KW-0175">Coiled coil</keyword>
<evidence type="ECO:0000256" key="1">
    <source>
        <dbReference type="SAM" id="Coils"/>
    </source>
</evidence>
<name>A0A5B6YIX7_DAVIN</name>
<reference evidence="2" key="1">
    <citation type="submission" date="2019-08" db="EMBL/GenBank/DDBJ databases">
        <title>Reference gene set and small RNA set construction with multiple tissues from Davidia involucrata Baill.</title>
        <authorList>
            <person name="Yang H."/>
            <person name="Zhou C."/>
            <person name="Li G."/>
            <person name="Wang J."/>
            <person name="Gao P."/>
            <person name="Wang M."/>
            <person name="Wang R."/>
            <person name="Zhao Y."/>
        </authorList>
    </citation>
    <scope>NUCLEOTIDE SEQUENCE</scope>
    <source>
        <tissue evidence="2">Mixed with DoveR01_LX</tissue>
    </source>
</reference>
<organism evidence="2">
    <name type="scientific">Davidia involucrata</name>
    <name type="common">Dove tree</name>
    <dbReference type="NCBI Taxonomy" id="16924"/>
    <lineage>
        <taxon>Eukaryota</taxon>
        <taxon>Viridiplantae</taxon>
        <taxon>Streptophyta</taxon>
        <taxon>Embryophyta</taxon>
        <taxon>Tracheophyta</taxon>
        <taxon>Spermatophyta</taxon>
        <taxon>Magnoliopsida</taxon>
        <taxon>eudicotyledons</taxon>
        <taxon>Gunneridae</taxon>
        <taxon>Pentapetalae</taxon>
        <taxon>asterids</taxon>
        <taxon>Cornales</taxon>
        <taxon>Nyssaceae</taxon>
        <taxon>Davidia</taxon>
    </lineage>
</organism>
<evidence type="ECO:0000313" key="2">
    <source>
        <dbReference type="EMBL" id="MPA31732.1"/>
    </source>
</evidence>
<gene>
    <name evidence="2" type="ORF">Din_001173</name>
</gene>
<dbReference type="PANTHER" id="PTHR33735:SF14">
    <property type="entry name" value="PHAGE CAPSID SCAFFOLDING PROTEIN (GPO) SERINE PEPTIDASE"/>
    <property type="match status" value="1"/>
</dbReference>
<accession>A0A5B6YIX7</accession>
<proteinExistence type="predicted"/>
<dbReference type="EMBL" id="GHES01001173">
    <property type="protein sequence ID" value="MPA31732.1"/>
    <property type="molecule type" value="Transcribed_RNA"/>
</dbReference>
<protein>
    <submittedName>
        <fullName evidence="2">Uncharacterized protein</fullName>
    </submittedName>
</protein>
<sequence length="237" mass="26412">MASTRLITPPYRSSSLQIKPCCKFQTSIFNPTCHSTISKHRDGYRFPGDRRLQYLSSTKIDHLVVYSTNSVEPGSPIPSGPSPNSPKSWILGLLLTILIPFLRNKWGPLFKLKEGVENALETAEHVTEAIEKVAEEVEKVAEEVADELPEGGKLKNAFVFVENVAKKTAKDAQIGEEIIDKVEEIEKDVESLIEPANEANDQKVEEIEKDEESLIEPVIDQANEITKEAADQKEGKQ</sequence>
<feature type="coiled-coil region" evidence="1">
    <location>
        <begin position="116"/>
        <end position="143"/>
    </location>
</feature>